<dbReference type="RefSeq" id="WP_052419868.1">
    <property type="nucleotide sequence ID" value="NZ_JMCB01000003.1"/>
</dbReference>
<dbReference type="InterPro" id="IPR014942">
    <property type="entry name" value="AbiEii"/>
</dbReference>
<dbReference type="Pfam" id="PF08843">
    <property type="entry name" value="AbiEii"/>
    <property type="match status" value="1"/>
</dbReference>
<keyword evidence="2" id="KW-1185">Reference proteome</keyword>
<organism evidence="1 2">
    <name type="scientific">Hyalangium minutum</name>
    <dbReference type="NCBI Taxonomy" id="394096"/>
    <lineage>
        <taxon>Bacteria</taxon>
        <taxon>Pseudomonadati</taxon>
        <taxon>Myxococcota</taxon>
        <taxon>Myxococcia</taxon>
        <taxon>Myxococcales</taxon>
        <taxon>Cystobacterineae</taxon>
        <taxon>Archangiaceae</taxon>
        <taxon>Hyalangium</taxon>
    </lineage>
</organism>
<dbReference type="OrthoDB" id="9808443at2"/>
<sequence>MSPPPVLRAATGLLRRLSHSPEAEQLVLRGGMMMRLWSGPVPRPVEDIDFLALFPFDPAATAARLESVCHVEAGDGLRFGTLRSEVIWAETNFPGVRAFVDVTQPGGEAPFELRIDTGFGDPMDPPPTWIEPALEEGPPARVLACRPETLFAWKVHGLFERGKGRFRPKDLFDVYLLAKHSPLAPALLPRALRLAFDSRGDSLDLTSRLISGEFGRSPWSMEKWARFRQSLPEGRPEQLAEVVASVAAVLGPVVAAARELPPAARPPPVHPPPQ</sequence>
<comment type="caution">
    <text evidence="1">The sequence shown here is derived from an EMBL/GenBank/DDBJ whole genome shotgun (WGS) entry which is preliminary data.</text>
</comment>
<dbReference type="STRING" id="394096.DB31_5797"/>
<dbReference type="EMBL" id="JMCB01000003">
    <property type="protein sequence ID" value="KFE70755.1"/>
    <property type="molecule type" value="Genomic_DNA"/>
</dbReference>
<evidence type="ECO:0000313" key="1">
    <source>
        <dbReference type="EMBL" id="KFE70755.1"/>
    </source>
</evidence>
<name>A0A085WSU2_9BACT</name>
<evidence type="ECO:0000313" key="2">
    <source>
        <dbReference type="Proteomes" id="UP000028725"/>
    </source>
</evidence>
<accession>A0A085WSU2</accession>
<gene>
    <name evidence="1" type="ORF">DB31_5797</name>
</gene>
<dbReference type="AlphaFoldDB" id="A0A085WSU2"/>
<evidence type="ECO:0008006" key="3">
    <source>
        <dbReference type="Google" id="ProtNLM"/>
    </source>
</evidence>
<proteinExistence type="predicted"/>
<reference evidence="1 2" key="1">
    <citation type="submission" date="2014-04" db="EMBL/GenBank/DDBJ databases">
        <title>Genome assembly of Hyalangium minutum DSM 14724.</title>
        <authorList>
            <person name="Sharma G."/>
            <person name="Subramanian S."/>
        </authorList>
    </citation>
    <scope>NUCLEOTIDE SEQUENCE [LARGE SCALE GENOMIC DNA]</scope>
    <source>
        <strain evidence="1 2">DSM 14724</strain>
    </source>
</reference>
<protein>
    <recommendedName>
        <fullName evidence="3">Nucleotidyl transferase AbiEii/AbiGii toxin family protein</fullName>
    </recommendedName>
</protein>
<dbReference type="Proteomes" id="UP000028725">
    <property type="component" value="Unassembled WGS sequence"/>
</dbReference>